<gene>
    <name evidence="2" type="ORF">PV327_008238</name>
</gene>
<dbReference type="EMBL" id="JAQQBR010001834">
    <property type="protein sequence ID" value="KAK0161826.1"/>
    <property type="molecule type" value="Genomic_DNA"/>
</dbReference>
<evidence type="ECO:0000313" key="3">
    <source>
        <dbReference type="Proteomes" id="UP001168972"/>
    </source>
</evidence>
<dbReference type="AlphaFoldDB" id="A0AA39F2P7"/>
<reference evidence="2" key="2">
    <citation type="submission" date="2023-03" db="EMBL/GenBank/DDBJ databases">
        <authorList>
            <person name="Inwood S.N."/>
            <person name="Skelly J.G."/>
            <person name="Guhlin J."/>
            <person name="Harrop T.W.R."/>
            <person name="Goldson S.G."/>
            <person name="Dearden P.K."/>
        </authorList>
    </citation>
    <scope>NUCLEOTIDE SEQUENCE</scope>
    <source>
        <strain evidence="2">Lincoln</strain>
        <tissue evidence="2">Whole body</tissue>
    </source>
</reference>
<keyword evidence="3" id="KW-1185">Reference proteome</keyword>
<keyword evidence="1" id="KW-0472">Membrane</keyword>
<protein>
    <submittedName>
        <fullName evidence="2">Uncharacterized protein</fullName>
    </submittedName>
</protein>
<sequence length="472" mass="51325">MPRRGKTLSSAGQLANIGGGIGLTPQPHRDCLYYDVEWLEPEVIDAEVSRLVNGSVSALRNPKKWRNSTSSGYSSHSPPLSAGSYSTCCASVLRNSVAGTLGVEGTLGLTVIHEAEAIPRPIWPCASIDSRELHFVGCETVDCEGLSASCSYARAYTYASRCRNAHRDCQQPSGTTARDVLLELSRTLNSVIDGESAMTPDEILRDISHTVSKGIEANGTTSTGVTEEHVYRLSSSSSSGAGRDSVTVNPINFKLYGKSAYSSILSPSTKLSRQCTREGKRLLLQSVAKSSGEHGKRDQCGPQPPVPAVFLVPRCKAIYPQTLHKYETKSVKGNNNSGEGRLMTDQNHFDNINCKRTIPRLEGAIPKSCYSGDEPVYSTQLNPSDESSSYGAVGKPPNKAVWNKDIEAPNKSLDFTLDGSRAERLNRKIARSKRRRQWCRIITAIFGLVFFVLSVVVVSLTVTRGRKIFGSM</sequence>
<dbReference type="Proteomes" id="UP001168972">
    <property type="component" value="Unassembled WGS sequence"/>
</dbReference>
<keyword evidence="1" id="KW-1133">Transmembrane helix</keyword>
<reference evidence="2" key="1">
    <citation type="journal article" date="2023" name="bioRxiv">
        <title>Scaffold-level genome assemblies of two parasitoid biocontrol wasps reveal the parthenogenesis mechanism and an associated novel virus.</title>
        <authorList>
            <person name="Inwood S."/>
            <person name="Skelly J."/>
            <person name="Guhlin J."/>
            <person name="Harrop T."/>
            <person name="Goldson S."/>
            <person name="Dearden P."/>
        </authorList>
    </citation>
    <scope>NUCLEOTIDE SEQUENCE</scope>
    <source>
        <strain evidence="2">Lincoln</strain>
        <tissue evidence="2">Whole body</tissue>
    </source>
</reference>
<name>A0AA39F2P7_MICHY</name>
<evidence type="ECO:0000256" key="1">
    <source>
        <dbReference type="SAM" id="Phobius"/>
    </source>
</evidence>
<evidence type="ECO:0000313" key="2">
    <source>
        <dbReference type="EMBL" id="KAK0161826.1"/>
    </source>
</evidence>
<accession>A0AA39F2P7</accession>
<organism evidence="2 3">
    <name type="scientific">Microctonus hyperodae</name>
    <name type="common">Parasitoid wasp</name>
    <dbReference type="NCBI Taxonomy" id="165561"/>
    <lineage>
        <taxon>Eukaryota</taxon>
        <taxon>Metazoa</taxon>
        <taxon>Ecdysozoa</taxon>
        <taxon>Arthropoda</taxon>
        <taxon>Hexapoda</taxon>
        <taxon>Insecta</taxon>
        <taxon>Pterygota</taxon>
        <taxon>Neoptera</taxon>
        <taxon>Endopterygota</taxon>
        <taxon>Hymenoptera</taxon>
        <taxon>Apocrita</taxon>
        <taxon>Ichneumonoidea</taxon>
        <taxon>Braconidae</taxon>
        <taxon>Euphorinae</taxon>
        <taxon>Microctonus</taxon>
    </lineage>
</organism>
<keyword evidence="1" id="KW-0812">Transmembrane</keyword>
<comment type="caution">
    <text evidence="2">The sequence shown here is derived from an EMBL/GenBank/DDBJ whole genome shotgun (WGS) entry which is preliminary data.</text>
</comment>
<feature type="transmembrane region" description="Helical" evidence="1">
    <location>
        <begin position="438"/>
        <end position="462"/>
    </location>
</feature>
<proteinExistence type="predicted"/>